<dbReference type="Gene3D" id="3.90.550.10">
    <property type="entry name" value="Spore Coat Polysaccharide Biosynthesis Protein SpsA, Chain A"/>
    <property type="match status" value="1"/>
</dbReference>
<reference evidence="7 8" key="1">
    <citation type="journal article" date="2015" name="Genome Announc.">
        <title>Complete Genome Sequence of Methylobacterium aquaticum Strain 22A, Isolated from Racomitrium japonicum Moss.</title>
        <authorList>
            <person name="Tani A."/>
            <person name="Ogura Y."/>
            <person name="Hayashi T."/>
            <person name="Kimbara K."/>
        </authorList>
    </citation>
    <scope>NUCLEOTIDE SEQUENCE [LARGE SCALE GENOMIC DNA]</scope>
    <source>
        <strain evidence="7 8">MA-22A</strain>
        <plasmid evidence="8">Plasmid pMaq22A_1p DNA</plasmid>
    </source>
</reference>
<evidence type="ECO:0000256" key="5">
    <source>
        <dbReference type="ARBA" id="ARBA00023136"/>
    </source>
</evidence>
<dbReference type="KEGG" id="maqu:Maq22A_1p35165"/>
<protein>
    <submittedName>
        <fullName evidence="7">Glycosyl transferase family 2</fullName>
    </submittedName>
</protein>
<dbReference type="Pfam" id="PF00535">
    <property type="entry name" value="Glycos_transf_2"/>
    <property type="match status" value="1"/>
</dbReference>
<evidence type="ECO:0000256" key="4">
    <source>
        <dbReference type="ARBA" id="ARBA00022679"/>
    </source>
</evidence>
<dbReference type="GO" id="GO:0005886">
    <property type="term" value="C:plasma membrane"/>
    <property type="evidence" value="ECO:0007669"/>
    <property type="project" value="UniProtKB-SubCell"/>
</dbReference>
<evidence type="ECO:0000313" key="8">
    <source>
        <dbReference type="Proteomes" id="UP000061432"/>
    </source>
</evidence>
<evidence type="ECO:0000256" key="3">
    <source>
        <dbReference type="ARBA" id="ARBA00022676"/>
    </source>
</evidence>
<keyword evidence="2" id="KW-1003">Cell membrane</keyword>
<dbReference type="AlphaFoldDB" id="A0A0C6FUS6"/>
<dbReference type="GO" id="GO:0016757">
    <property type="term" value="F:glycosyltransferase activity"/>
    <property type="evidence" value="ECO:0007669"/>
    <property type="project" value="UniProtKB-KW"/>
</dbReference>
<sequence length="404" mass="43531">MPSEIDLSFSDLGGEAVLSKPLRAVVAIPVRNEAERIGECLRALDVQEGLGASEIGVVLFLNNCTDGTAHVVAALPRPRRLVVRVIERVFAGANAGWARREAMEAAAAWLEEECAEDGVILTTDADSRVPPDWVAGNIAAIARGVDAVAGRVALDENDAARLPAALHVRGRLEGAYEALLVELEAFIDPLPHDPWPRHWVTSGATLAVRLAAYRQAGGMPPLAVGEDRAFVSSLLTSDALVRHEPDIVVITSGRLDGRAPGGAADTMKLRCEVPESPCDPRLEPLSRALFRFFWRRRLRRLHTSGRLARIRLWAPWLGIRVGDARAIARLQTLGAILAAVEAASPWLDYHPLRPRELPGHTRLANAVVLLVRGARRLGHWTRATGGRPAAAGLDGTSLETTGDA</sequence>
<evidence type="ECO:0000259" key="6">
    <source>
        <dbReference type="Pfam" id="PF00535"/>
    </source>
</evidence>
<geneLocation type="plasmid" evidence="8">
    <name>pMaq22A_1p DNA</name>
</geneLocation>
<evidence type="ECO:0000256" key="1">
    <source>
        <dbReference type="ARBA" id="ARBA00004236"/>
    </source>
</evidence>
<dbReference type="SUPFAM" id="SSF53448">
    <property type="entry name" value="Nucleotide-diphospho-sugar transferases"/>
    <property type="match status" value="1"/>
</dbReference>
<keyword evidence="4 7" id="KW-0808">Transferase</keyword>
<dbReference type="PATRIC" id="fig|270351.10.peg.6341"/>
<proteinExistence type="predicted"/>
<name>A0A0C6FUS6_9HYPH</name>
<dbReference type="RefSeq" id="WP_244533640.1">
    <property type="nucleotide sequence ID" value="NZ_AP014705.1"/>
</dbReference>
<feature type="domain" description="Glycosyltransferase 2-like" evidence="6">
    <location>
        <begin position="26"/>
        <end position="158"/>
    </location>
</feature>
<gene>
    <name evidence="7" type="primary">wcaA</name>
    <name evidence="7" type="ORF">Maq22A_1p35165</name>
</gene>
<keyword evidence="7" id="KW-0614">Plasmid</keyword>
<organism evidence="7 8">
    <name type="scientific">Methylobacterium aquaticum</name>
    <dbReference type="NCBI Taxonomy" id="270351"/>
    <lineage>
        <taxon>Bacteria</taxon>
        <taxon>Pseudomonadati</taxon>
        <taxon>Pseudomonadota</taxon>
        <taxon>Alphaproteobacteria</taxon>
        <taxon>Hyphomicrobiales</taxon>
        <taxon>Methylobacteriaceae</taxon>
        <taxon>Methylobacterium</taxon>
    </lineage>
</organism>
<dbReference type="Proteomes" id="UP000061432">
    <property type="component" value="Plasmid pMaq22A_1p"/>
</dbReference>
<dbReference type="InterPro" id="IPR029044">
    <property type="entry name" value="Nucleotide-diphossugar_trans"/>
</dbReference>
<evidence type="ECO:0000256" key="2">
    <source>
        <dbReference type="ARBA" id="ARBA00022475"/>
    </source>
</evidence>
<reference evidence="8" key="2">
    <citation type="submission" date="2015-01" db="EMBL/GenBank/DDBJ databases">
        <title>Complete genome sequence of Methylobacterium aquaticum strain 22A.</title>
        <authorList>
            <person name="Tani A."/>
            <person name="Ogura Y."/>
            <person name="Hayashi T."/>
        </authorList>
    </citation>
    <scope>NUCLEOTIDE SEQUENCE [LARGE SCALE GENOMIC DNA]</scope>
    <source>
        <strain evidence="8">MA-22A</strain>
        <plasmid evidence="8">Plasmid pMaq22A_1p DNA</plasmid>
    </source>
</reference>
<dbReference type="EMBL" id="AP014705">
    <property type="protein sequence ID" value="BAQ49279.1"/>
    <property type="molecule type" value="Genomic_DNA"/>
</dbReference>
<keyword evidence="3" id="KW-0328">Glycosyltransferase</keyword>
<evidence type="ECO:0000313" key="7">
    <source>
        <dbReference type="EMBL" id="BAQ49279.1"/>
    </source>
</evidence>
<accession>A0A0C6FUS6</accession>
<dbReference type="InterPro" id="IPR001173">
    <property type="entry name" value="Glyco_trans_2-like"/>
</dbReference>
<dbReference type="PANTHER" id="PTHR43646:SF2">
    <property type="entry name" value="GLYCOSYLTRANSFERASE 2-LIKE DOMAIN-CONTAINING PROTEIN"/>
    <property type="match status" value="1"/>
</dbReference>
<comment type="subcellular location">
    <subcellularLocation>
        <location evidence="1">Cell membrane</location>
    </subcellularLocation>
</comment>
<keyword evidence="5" id="KW-0472">Membrane</keyword>
<dbReference type="PANTHER" id="PTHR43646">
    <property type="entry name" value="GLYCOSYLTRANSFERASE"/>
    <property type="match status" value="1"/>
</dbReference>